<feature type="domain" description="DUF6826" evidence="1">
    <location>
        <begin position="21"/>
        <end position="109"/>
    </location>
</feature>
<dbReference type="Pfam" id="PF20713">
    <property type="entry name" value="DUF6826"/>
    <property type="match status" value="1"/>
</dbReference>
<dbReference type="OrthoDB" id="2415659at2759"/>
<feature type="non-terminal residue" evidence="2">
    <location>
        <position position="1"/>
    </location>
</feature>
<dbReference type="Proteomes" id="UP000789405">
    <property type="component" value="Unassembled WGS sequence"/>
</dbReference>
<evidence type="ECO:0000259" key="1">
    <source>
        <dbReference type="Pfam" id="PF20713"/>
    </source>
</evidence>
<dbReference type="EMBL" id="CAJVPY010029361">
    <property type="protein sequence ID" value="CAG8794089.1"/>
    <property type="molecule type" value="Genomic_DNA"/>
</dbReference>
<evidence type="ECO:0000313" key="3">
    <source>
        <dbReference type="Proteomes" id="UP000789405"/>
    </source>
</evidence>
<accession>A0A9N9P8X7</accession>
<evidence type="ECO:0000313" key="2">
    <source>
        <dbReference type="EMBL" id="CAG8794089.1"/>
    </source>
</evidence>
<keyword evidence="3" id="KW-1185">Reference proteome</keyword>
<protein>
    <submittedName>
        <fullName evidence="2">15183_t:CDS:1</fullName>
    </submittedName>
</protein>
<organism evidence="2 3">
    <name type="scientific">Dentiscutata erythropus</name>
    <dbReference type="NCBI Taxonomy" id="1348616"/>
    <lineage>
        <taxon>Eukaryota</taxon>
        <taxon>Fungi</taxon>
        <taxon>Fungi incertae sedis</taxon>
        <taxon>Mucoromycota</taxon>
        <taxon>Glomeromycotina</taxon>
        <taxon>Glomeromycetes</taxon>
        <taxon>Diversisporales</taxon>
        <taxon>Gigasporaceae</taxon>
        <taxon>Dentiscutata</taxon>
    </lineage>
</organism>
<name>A0A9N9P8X7_9GLOM</name>
<gene>
    <name evidence="2" type="ORF">DERYTH_LOCUS21998</name>
</gene>
<comment type="caution">
    <text evidence="2">The sequence shown here is derived from an EMBL/GenBank/DDBJ whole genome shotgun (WGS) entry which is preliminary data.</text>
</comment>
<dbReference type="AlphaFoldDB" id="A0A9N9P8X7"/>
<sequence length="226" mass="26002">TNFTWKVSKTTQYFIRRKKNEDEIQEYFIDECKALKVLPEIKLHVVDTHSIPLLSTQKPDFVFIQKGKPLDPLNVVAVGEIRTSHNFKNADIGHAVAFGKKVLQLQLQRQYVYAVLTDCIIRIFRGDNNLFSYRYILPEPLTYKTSEPPNSWKYLVTLVENSPDQLGWIEPSINFADGNTIKTVTLVRSISVGRTSIVYEGTLENNESSVVVKKSKKRTIFTLLYQ</sequence>
<reference evidence="2" key="1">
    <citation type="submission" date="2021-06" db="EMBL/GenBank/DDBJ databases">
        <authorList>
            <person name="Kallberg Y."/>
            <person name="Tangrot J."/>
            <person name="Rosling A."/>
        </authorList>
    </citation>
    <scope>NUCLEOTIDE SEQUENCE</scope>
    <source>
        <strain evidence="2">MA453B</strain>
    </source>
</reference>
<dbReference type="InterPro" id="IPR049229">
    <property type="entry name" value="DUF6826"/>
</dbReference>
<proteinExistence type="predicted"/>